<reference evidence="5" key="2">
    <citation type="submission" date="2020-09" db="EMBL/GenBank/DDBJ databases">
        <authorList>
            <person name="Sun Q."/>
            <person name="Zhou Y."/>
        </authorList>
    </citation>
    <scope>NUCLEOTIDE SEQUENCE</scope>
    <source>
        <strain evidence="5">CGMCC 1.15343</strain>
    </source>
</reference>
<dbReference type="InterPro" id="IPR013766">
    <property type="entry name" value="Thioredoxin_domain"/>
</dbReference>
<dbReference type="PROSITE" id="PS00194">
    <property type="entry name" value="THIOREDOXIN_1"/>
    <property type="match status" value="1"/>
</dbReference>
<dbReference type="InterPro" id="IPR050553">
    <property type="entry name" value="Thioredoxin_ResA/DsbE_sf"/>
</dbReference>
<evidence type="ECO:0000313" key="5">
    <source>
        <dbReference type="EMBL" id="GGC55659.1"/>
    </source>
</evidence>
<dbReference type="GO" id="GO:0017004">
    <property type="term" value="P:cytochrome complex assembly"/>
    <property type="evidence" value="ECO:0007669"/>
    <property type="project" value="UniProtKB-KW"/>
</dbReference>
<dbReference type="InterPro" id="IPR036249">
    <property type="entry name" value="Thioredoxin-like_sf"/>
</dbReference>
<dbReference type="RefSeq" id="WP_188625409.1">
    <property type="nucleotide sequence ID" value="NZ_BMIL01000002.1"/>
</dbReference>
<comment type="caution">
    <text evidence="5">The sequence shown here is derived from an EMBL/GenBank/DDBJ whole genome shotgun (WGS) entry which is preliminary data.</text>
</comment>
<keyword evidence="3" id="KW-0676">Redox-active center</keyword>
<feature type="domain" description="Thioredoxin" evidence="4">
    <location>
        <begin position="53"/>
        <end position="196"/>
    </location>
</feature>
<organism evidence="5 6">
    <name type="scientific">Pedobacter quisquiliarum</name>
    <dbReference type="NCBI Taxonomy" id="1834438"/>
    <lineage>
        <taxon>Bacteria</taxon>
        <taxon>Pseudomonadati</taxon>
        <taxon>Bacteroidota</taxon>
        <taxon>Sphingobacteriia</taxon>
        <taxon>Sphingobacteriales</taxon>
        <taxon>Sphingobacteriaceae</taxon>
        <taxon>Pedobacter</taxon>
    </lineage>
</organism>
<dbReference type="PROSITE" id="PS51352">
    <property type="entry name" value="THIOREDOXIN_2"/>
    <property type="match status" value="1"/>
</dbReference>
<evidence type="ECO:0000313" key="6">
    <source>
        <dbReference type="Proteomes" id="UP000651668"/>
    </source>
</evidence>
<reference evidence="5" key="1">
    <citation type="journal article" date="2014" name="Int. J. Syst. Evol. Microbiol.">
        <title>Complete genome sequence of Corynebacterium casei LMG S-19264T (=DSM 44701T), isolated from a smear-ripened cheese.</title>
        <authorList>
            <consortium name="US DOE Joint Genome Institute (JGI-PGF)"/>
            <person name="Walter F."/>
            <person name="Albersmeier A."/>
            <person name="Kalinowski J."/>
            <person name="Ruckert C."/>
        </authorList>
    </citation>
    <scope>NUCLEOTIDE SEQUENCE</scope>
    <source>
        <strain evidence="5">CGMCC 1.15343</strain>
    </source>
</reference>
<protein>
    <submittedName>
        <fullName evidence="5">Alkyl hydroperoxide reductase</fullName>
    </submittedName>
</protein>
<dbReference type="PANTHER" id="PTHR42852">
    <property type="entry name" value="THIOL:DISULFIDE INTERCHANGE PROTEIN DSBE"/>
    <property type="match status" value="1"/>
</dbReference>
<evidence type="ECO:0000256" key="1">
    <source>
        <dbReference type="ARBA" id="ARBA00004196"/>
    </source>
</evidence>
<dbReference type="InterPro" id="IPR017937">
    <property type="entry name" value="Thioredoxin_CS"/>
</dbReference>
<evidence type="ECO:0000256" key="2">
    <source>
        <dbReference type="ARBA" id="ARBA00022748"/>
    </source>
</evidence>
<name>A0A916U1F6_9SPHI</name>
<dbReference type="Pfam" id="PF08534">
    <property type="entry name" value="Redoxin"/>
    <property type="match status" value="1"/>
</dbReference>
<keyword evidence="6" id="KW-1185">Reference proteome</keyword>
<dbReference type="CDD" id="cd02966">
    <property type="entry name" value="TlpA_like_family"/>
    <property type="match status" value="1"/>
</dbReference>
<proteinExistence type="predicted"/>
<evidence type="ECO:0000256" key="3">
    <source>
        <dbReference type="ARBA" id="ARBA00023284"/>
    </source>
</evidence>
<dbReference type="EMBL" id="BMIL01000002">
    <property type="protein sequence ID" value="GGC55659.1"/>
    <property type="molecule type" value="Genomic_DNA"/>
</dbReference>
<dbReference type="GO" id="GO:0030313">
    <property type="term" value="C:cell envelope"/>
    <property type="evidence" value="ECO:0007669"/>
    <property type="project" value="UniProtKB-SubCell"/>
</dbReference>
<dbReference type="GO" id="GO:0016491">
    <property type="term" value="F:oxidoreductase activity"/>
    <property type="evidence" value="ECO:0007669"/>
    <property type="project" value="InterPro"/>
</dbReference>
<dbReference type="Proteomes" id="UP000651668">
    <property type="component" value="Unassembled WGS sequence"/>
</dbReference>
<accession>A0A916U1F6</accession>
<gene>
    <name evidence="5" type="ORF">GCM10011387_06550</name>
</gene>
<dbReference type="InterPro" id="IPR013740">
    <property type="entry name" value="Redoxin"/>
</dbReference>
<keyword evidence="2" id="KW-0201">Cytochrome c-type biogenesis</keyword>
<evidence type="ECO:0000259" key="4">
    <source>
        <dbReference type="PROSITE" id="PS51352"/>
    </source>
</evidence>
<dbReference type="AlphaFoldDB" id="A0A916U1F6"/>
<dbReference type="PANTHER" id="PTHR42852:SF17">
    <property type="entry name" value="THIOREDOXIN-LIKE PROTEIN HI_1115"/>
    <property type="match status" value="1"/>
</dbReference>
<sequence>MVNKAFLKKNYLNILMICLLLLIVFVPSAKAFMLRGLMEIGLFRPGTTAATSPEAMPPAANLNGILFKDINGNVVDLGRLKGKVVFLNFWATWCPPCQAEMPSIQKLYTQFKDDPDFVFLLVDADSKLPEANKFMQKKNYSMPVYELASNIPEQLFKGTLPTTIVLDKKGRISFNEEGAANYAHKKFIAFMQQLKNNKD</sequence>
<dbReference type="Gene3D" id="3.40.30.10">
    <property type="entry name" value="Glutaredoxin"/>
    <property type="match status" value="1"/>
</dbReference>
<dbReference type="SUPFAM" id="SSF52833">
    <property type="entry name" value="Thioredoxin-like"/>
    <property type="match status" value="1"/>
</dbReference>
<comment type="subcellular location">
    <subcellularLocation>
        <location evidence="1">Cell envelope</location>
    </subcellularLocation>
</comment>